<name>A0A218MAL6_9CAUD</name>
<dbReference type="EMBL" id="MF044458">
    <property type="protein sequence ID" value="ASD53989.1"/>
    <property type="molecule type" value="Genomic_DNA"/>
</dbReference>
<evidence type="ECO:0000313" key="1">
    <source>
        <dbReference type="EMBL" id="ASD53989.1"/>
    </source>
</evidence>
<keyword evidence="2" id="KW-1185">Reference proteome</keyword>
<dbReference type="Pfam" id="PF21822">
    <property type="entry name" value="Phage_TAC_15"/>
    <property type="match status" value="1"/>
</dbReference>
<accession>A0A218MAL6</accession>
<evidence type="ECO:0000313" key="2">
    <source>
        <dbReference type="Proteomes" id="UP000222133"/>
    </source>
</evidence>
<dbReference type="Proteomes" id="UP000222133">
    <property type="component" value="Segment"/>
</dbReference>
<gene>
    <name evidence="1" type="ORF">ST32_0064</name>
</gene>
<reference evidence="2" key="1">
    <citation type="submission" date="2017-05" db="EMBL/GenBank/DDBJ databases">
        <title>ST32 complete genome sequence.</title>
        <authorList>
            <person name="Liu X."/>
            <person name="Liu H."/>
        </authorList>
    </citation>
    <scope>NUCLEOTIDE SEQUENCE [LARGE SCALE GENOMIC DNA]</scope>
</reference>
<dbReference type="InterPro" id="IPR049156">
    <property type="entry name" value="Phage_chap_TAC_15-like"/>
</dbReference>
<organism evidence="1 2">
    <name type="scientific">Escherichia phage ST32</name>
    <dbReference type="NCBI Taxonomy" id="2005048"/>
    <lineage>
        <taxon>Viruses</taxon>
        <taxon>Duplodnaviria</taxon>
        <taxon>Heunggongvirae</taxon>
        <taxon>Uroviricota</taxon>
        <taxon>Caudoviricetes</taxon>
        <taxon>Chaseviridae</taxon>
        <taxon>Cleopatravirinae</taxon>
        <taxon>Carltongylesvirus</taxon>
        <taxon>Carltongylesvirus ST32</taxon>
    </lineage>
</organism>
<proteinExistence type="predicted"/>
<protein>
    <submittedName>
        <fullName evidence="1">Uncharacterized protein</fullName>
    </submittedName>
</protein>
<sequence>MACELLQREFTNSKGETVLVVVRQLSASAALSLHAELVSKLGSRVFPFIEGKYNFADIIYLMQQVEHTVFTELFKRVISMHSSIDGQEIKPALYDMQFNGELMLSCHVFAFVLEANFLDFFKQGLEINEQRRLEAEEASKLAEQKNSSPETV</sequence>